<dbReference type="InterPro" id="IPR045001">
    <property type="entry name" value="DRG"/>
</dbReference>
<dbReference type="FunFam" id="3.10.20.30:FF:000016">
    <property type="entry name" value="Developmentally-regulated GTP-binding protein 2"/>
    <property type="match status" value="1"/>
</dbReference>
<dbReference type="Pfam" id="PF01926">
    <property type="entry name" value="MMR_HSR1"/>
    <property type="match status" value="1"/>
</dbReference>
<evidence type="ECO:0000256" key="1">
    <source>
        <dbReference type="ARBA" id="ARBA00022741"/>
    </source>
</evidence>
<dbReference type="PRINTS" id="PR00326">
    <property type="entry name" value="GTP1OBG"/>
</dbReference>
<dbReference type="InterPro" id="IPR012675">
    <property type="entry name" value="Beta-grasp_dom_sf"/>
</dbReference>
<organism evidence="5">
    <name type="scientific">Kwoniella bestiolae CBS 10118</name>
    <dbReference type="NCBI Taxonomy" id="1296100"/>
    <lineage>
        <taxon>Eukaryota</taxon>
        <taxon>Fungi</taxon>
        <taxon>Dikarya</taxon>
        <taxon>Basidiomycota</taxon>
        <taxon>Agaricomycotina</taxon>
        <taxon>Tremellomycetes</taxon>
        <taxon>Tremellales</taxon>
        <taxon>Cryptococcaceae</taxon>
        <taxon>Kwoniella</taxon>
    </lineage>
</organism>
<evidence type="ECO:0000256" key="2">
    <source>
        <dbReference type="ARBA" id="ARBA00023134"/>
    </source>
</evidence>
<dbReference type="InterPro" id="IPR004095">
    <property type="entry name" value="TGS"/>
</dbReference>
<evidence type="ECO:0000259" key="3">
    <source>
        <dbReference type="PROSITE" id="PS51710"/>
    </source>
</evidence>
<dbReference type="NCBIfam" id="TIGR00231">
    <property type="entry name" value="small_GTP"/>
    <property type="match status" value="1"/>
</dbReference>
<proteinExistence type="predicted"/>
<evidence type="ECO:0000259" key="4">
    <source>
        <dbReference type="PROSITE" id="PS51880"/>
    </source>
</evidence>
<dbReference type="OrthoDB" id="603at2759"/>
<dbReference type="PANTHER" id="PTHR43127">
    <property type="entry name" value="DEVELOPMENTALLY-REGULATED GTP-BINDING PROTEIN 2"/>
    <property type="match status" value="1"/>
</dbReference>
<dbReference type="STRING" id="1296100.A0A1B9G768"/>
<gene>
    <name evidence="5" type="ORF">I302_04543</name>
</gene>
<feature type="domain" description="OBG-type G" evidence="3">
    <location>
        <begin position="62"/>
        <end position="289"/>
    </location>
</feature>
<dbReference type="CDD" id="cd01896">
    <property type="entry name" value="DRG"/>
    <property type="match status" value="1"/>
</dbReference>
<dbReference type="GO" id="GO:0003924">
    <property type="term" value="F:GTPase activity"/>
    <property type="evidence" value="ECO:0007669"/>
    <property type="project" value="InterPro"/>
</dbReference>
<reference evidence="5" key="1">
    <citation type="submission" date="2013-07" db="EMBL/GenBank/DDBJ databases">
        <title>The Genome Sequence of Cryptococcus bestiolae CBS10118.</title>
        <authorList>
            <consortium name="The Broad Institute Genome Sequencing Platform"/>
            <person name="Cuomo C."/>
            <person name="Litvintseva A."/>
            <person name="Chen Y."/>
            <person name="Heitman J."/>
            <person name="Sun S."/>
            <person name="Springer D."/>
            <person name="Dromer F."/>
            <person name="Young S.K."/>
            <person name="Zeng Q."/>
            <person name="Gargeya S."/>
            <person name="Fitzgerald M."/>
            <person name="Abouelleil A."/>
            <person name="Alvarado L."/>
            <person name="Berlin A.M."/>
            <person name="Chapman S.B."/>
            <person name="Dewar J."/>
            <person name="Goldberg J."/>
            <person name="Griggs A."/>
            <person name="Gujja S."/>
            <person name="Hansen M."/>
            <person name="Howarth C."/>
            <person name="Imamovic A."/>
            <person name="Larimer J."/>
            <person name="McCowan C."/>
            <person name="Murphy C."/>
            <person name="Pearson M."/>
            <person name="Priest M."/>
            <person name="Roberts A."/>
            <person name="Saif S."/>
            <person name="Shea T."/>
            <person name="Sykes S."/>
            <person name="Wortman J."/>
            <person name="Nusbaum C."/>
            <person name="Birren B."/>
        </authorList>
    </citation>
    <scope>NUCLEOTIDE SEQUENCE [LARGE SCALE GENOMIC DNA]</scope>
    <source>
        <strain evidence="5">CBS 10118</strain>
    </source>
</reference>
<dbReference type="Pfam" id="PF02824">
    <property type="entry name" value="TGS"/>
    <property type="match status" value="1"/>
</dbReference>
<dbReference type="InterPro" id="IPR031167">
    <property type="entry name" value="G_OBG"/>
</dbReference>
<sequence>MGIVEKIEEIEKEMARTQKNKATEYHLGLLKAKLAKYRAQLLEPEKKGPKGEGFDVMKSGDARVCMIGFPSVGKSTLLSKVTKTESVVGAYEFTTLTAIPGVLEYEGARVQLLDLPGIVQDAAKGRGRGRQVVAVAKTADLILLMIDATKSAEQKKMLETELEAVGIRLNTKPPDVVFKQKTAGGITINNTVKLTKTDERTLRSILQTYKIHNCDVMVREDITTDEFIDVLLGTRKYIPALTVINKVDGVSMETLDTMAREGDGRTIMISCEIDLGLDWLLEAIWALTNVMNRVYTKRRGDQPDLSDPICLRQGATIETVCHGIHRGLASHFKYALVWGKSSKFNPQPQKVGLSHPVQDEDVVSIFTK</sequence>
<accession>A0A1B9G768</accession>
<dbReference type="SUPFAM" id="SSF81271">
    <property type="entry name" value="TGS-like"/>
    <property type="match status" value="1"/>
</dbReference>
<dbReference type="InterPro" id="IPR005225">
    <property type="entry name" value="Small_GTP-bd"/>
</dbReference>
<dbReference type="Gene3D" id="3.10.20.30">
    <property type="match status" value="1"/>
</dbReference>
<protein>
    <submittedName>
        <fullName evidence="5">Cytoplasmic protein</fullName>
    </submittedName>
</protein>
<dbReference type="EMBL" id="KI894020">
    <property type="protein sequence ID" value="OCF26853.1"/>
    <property type="molecule type" value="Genomic_DNA"/>
</dbReference>
<dbReference type="InterPro" id="IPR006073">
    <property type="entry name" value="GTP-bd"/>
</dbReference>
<dbReference type="InterPro" id="IPR012676">
    <property type="entry name" value="TGS-like"/>
</dbReference>
<dbReference type="InterPro" id="IPR027417">
    <property type="entry name" value="P-loop_NTPase"/>
</dbReference>
<dbReference type="GO" id="GO:0005525">
    <property type="term" value="F:GTP binding"/>
    <property type="evidence" value="ECO:0007669"/>
    <property type="project" value="UniProtKB-KW"/>
</dbReference>
<reference evidence="5" key="2">
    <citation type="submission" date="2014-01" db="EMBL/GenBank/DDBJ databases">
        <title>Evolution of pathogenesis and genome organization in the Tremellales.</title>
        <authorList>
            <person name="Cuomo C."/>
            <person name="Litvintseva A."/>
            <person name="Heitman J."/>
            <person name="Chen Y."/>
            <person name="Sun S."/>
            <person name="Springer D."/>
            <person name="Dromer F."/>
            <person name="Young S."/>
            <person name="Zeng Q."/>
            <person name="Chapman S."/>
            <person name="Gujja S."/>
            <person name="Saif S."/>
            <person name="Birren B."/>
        </authorList>
    </citation>
    <scope>NUCLEOTIDE SEQUENCE</scope>
    <source>
        <strain evidence="5">CBS 10118</strain>
    </source>
</reference>
<dbReference type="FunFam" id="3.40.50.300:FF:000740">
    <property type="entry name" value="Putative GTP-binding protein 1"/>
    <property type="match status" value="1"/>
</dbReference>
<feature type="domain" description="TGS" evidence="4">
    <location>
        <begin position="290"/>
        <end position="367"/>
    </location>
</feature>
<name>A0A1B9G768_9TREE</name>
<keyword evidence="1" id="KW-0547">Nucleotide-binding</keyword>
<dbReference type="VEuPathDB" id="FungiDB:I302_04543"/>
<dbReference type="InterPro" id="IPR031662">
    <property type="entry name" value="GTP-binding_2"/>
</dbReference>
<dbReference type="Gene3D" id="6.10.140.1070">
    <property type="match status" value="2"/>
</dbReference>
<dbReference type="AlphaFoldDB" id="A0A1B9G768"/>
<keyword evidence="2" id="KW-0342">GTP-binding</keyword>
<dbReference type="PROSITE" id="PS51880">
    <property type="entry name" value="TGS"/>
    <property type="match status" value="1"/>
</dbReference>
<dbReference type="Pfam" id="PF16897">
    <property type="entry name" value="MMR_HSR1_Xtn"/>
    <property type="match status" value="1"/>
</dbReference>
<dbReference type="PROSITE" id="PS51710">
    <property type="entry name" value="G_OBG"/>
    <property type="match status" value="1"/>
</dbReference>
<evidence type="ECO:0000313" key="5">
    <source>
        <dbReference type="EMBL" id="OCF26853.1"/>
    </source>
</evidence>
<dbReference type="SUPFAM" id="SSF52540">
    <property type="entry name" value="P-loop containing nucleoside triphosphate hydrolases"/>
    <property type="match status" value="1"/>
</dbReference>